<dbReference type="Gene3D" id="1.10.287.1260">
    <property type="match status" value="1"/>
</dbReference>
<feature type="transmembrane region" description="Helical" evidence="8">
    <location>
        <begin position="395"/>
        <end position="417"/>
    </location>
</feature>
<feature type="domain" description="Mechanosensitive ion channel MscS" evidence="9">
    <location>
        <begin position="574"/>
        <end position="638"/>
    </location>
</feature>
<feature type="transmembrane region" description="Helical" evidence="8">
    <location>
        <begin position="204"/>
        <end position="231"/>
    </location>
</feature>
<comment type="subcellular location">
    <subcellularLocation>
        <location evidence="1">Cell membrane</location>
        <topology evidence="1">Multi-pass membrane protein</topology>
    </subcellularLocation>
</comment>
<feature type="transmembrane region" description="Helical" evidence="8">
    <location>
        <begin position="282"/>
        <end position="308"/>
    </location>
</feature>
<evidence type="ECO:0000313" key="14">
    <source>
        <dbReference type="Proteomes" id="UP001143372"/>
    </source>
</evidence>
<dbReference type="InterPro" id="IPR057485">
    <property type="entry name" value="YbiO-like_TM1"/>
</dbReference>
<feature type="transmembrane region" description="Helical" evidence="8">
    <location>
        <begin position="365"/>
        <end position="383"/>
    </location>
</feature>
<evidence type="ECO:0000259" key="11">
    <source>
        <dbReference type="Pfam" id="PF21088"/>
    </source>
</evidence>
<dbReference type="EMBL" id="BSFI01000008">
    <property type="protein sequence ID" value="GLK68664.1"/>
    <property type="molecule type" value="Genomic_DNA"/>
</dbReference>
<dbReference type="InterPro" id="IPR023408">
    <property type="entry name" value="MscS_beta-dom_sf"/>
</dbReference>
<dbReference type="PANTHER" id="PTHR30460">
    <property type="entry name" value="MODERATE CONDUCTANCE MECHANOSENSITIVE CHANNEL YBIO"/>
    <property type="match status" value="1"/>
</dbReference>
<evidence type="ECO:0000256" key="8">
    <source>
        <dbReference type="SAM" id="Phobius"/>
    </source>
</evidence>
<feature type="transmembrane region" description="Helical" evidence="8">
    <location>
        <begin position="314"/>
        <end position="333"/>
    </location>
</feature>
<feature type="domain" description="Moderate conductance mechanosensitive channel YbiO-like transmembrane helix 1" evidence="12">
    <location>
        <begin position="395"/>
        <end position="473"/>
    </location>
</feature>
<keyword evidence="5 8" id="KW-1133">Transmembrane helix</keyword>
<proteinExistence type="inferred from homology"/>
<dbReference type="PANTHER" id="PTHR30460:SF0">
    <property type="entry name" value="MODERATE CONDUCTANCE MECHANOSENSITIVE CHANNEL YBIO"/>
    <property type="match status" value="1"/>
</dbReference>
<dbReference type="GO" id="GO:0008381">
    <property type="term" value="F:mechanosensitive monoatomic ion channel activity"/>
    <property type="evidence" value="ECO:0007669"/>
    <property type="project" value="InterPro"/>
</dbReference>
<evidence type="ECO:0000256" key="6">
    <source>
        <dbReference type="ARBA" id="ARBA00023136"/>
    </source>
</evidence>
<evidence type="ECO:0000256" key="1">
    <source>
        <dbReference type="ARBA" id="ARBA00004651"/>
    </source>
</evidence>
<dbReference type="InterPro" id="IPR010920">
    <property type="entry name" value="LSM_dom_sf"/>
</dbReference>
<feature type="domain" description="Mechanosensitive ion channel transmembrane helices 2/3" evidence="11">
    <location>
        <begin position="533"/>
        <end position="573"/>
    </location>
</feature>
<dbReference type="Gene3D" id="3.30.70.100">
    <property type="match status" value="1"/>
</dbReference>
<dbReference type="Gene3D" id="2.30.30.60">
    <property type="match status" value="1"/>
</dbReference>
<dbReference type="Pfam" id="PF21088">
    <property type="entry name" value="MS_channel_1st"/>
    <property type="match status" value="1"/>
</dbReference>
<dbReference type="InterPro" id="IPR049142">
    <property type="entry name" value="MS_channel_1st"/>
</dbReference>
<evidence type="ECO:0000256" key="5">
    <source>
        <dbReference type="ARBA" id="ARBA00022989"/>
    </source>
</evidence>
<accession>A0A9W6MVQ1</accession>
<evidence type="ECO:0000256" key="7">
    <source>
        <dbReference type="SAM" id="MobiDB-lite"/>
    </source>
</evidence>
<evidence type="ECO:0000256" key="3">
    <source>
        <dbReference type="ARBA" id="ARBA00022475"/>
    </source>
</evidence>
<feature type="transmembrane region" description="Helical" evidence="8">
    <location>
        <begin position="554"/>
        <end position="576"/>
    </location>
</feature>
<organism evidence="13 14">
    <name type="scientific">Hansschlegelia plantiphila</name>
    <dbReference type="NCBI Taxonomy" id="374655"/>
    <lineage>
        <taxon>Bacteria</taxon>
        <taxon>Pseudomonadati</taxon>
        <taxon>Pseudomonadota</taxon>
        <taxon>Alphaproteobacteria</taxon>
        <taxon>Hyphomicrobiales</taxon>
        <taxon>Methylopilaceae</taxon>
        <taxon>Hansschlegelia</taxon>
    </lineage>
</organism>
<dbReference type="SUPFAM" id="SSF82861">
    <property type="entry name" value="Mechanosensitive channel protein MscS (YggB), transmembrane region"/>
    <property type="match status" value="1"/>
</dbReference>
<evidence type="ECO:0000256" key="4">
    <source>
        <dbReference type="ARBA" id="ARBA00022692"/>
    </source>
</evidence>
<dbReference type="Proteomes" id="UP001143372">
    <property type="component" value="Unassembled WGS sequence"/>
</dbReference>
<protein>
    <recommendedName>
        <fullName evidence="15">Mechanosensitive ion channel</fullName>
    </recommendedName>
</protein>
<evidence type="ECO:0000256" key="2">
    <source>
        <dbReference type="ARBA" id="ARBA00008017"/>
    </source>
</evidence>
<comment type="caution">
    <text evidence="13">The sequence shown here is derived from an EMBL/GenBank/DDBJ whole genome shotgun (WGS) entry which is preliminary data.</text>
</comment>
<dbReference type="InterPro" id="IPR011066">
    <property type="entry name" value="MscS_channel_C_sf"/>
</dbReference>
<dbReference type="SUPFAM" id="SSF82689">
    <property type="entry name" value="Mechanosensitive channel protein MscS (YggB), C-terminal domain"/>
    <property type="match status" value="1"/>
</dbReference>
<dbReference type="Pfam" id="PF00924">
    <property type="entry name" value="MS_channel_2nd"/>
    <property type="match status" value="1"/>
</dbReference>
<feature type="region of interest" description="Disordered" evidence="7">
    <location>
        <begin position="763"/>
        <end position="798"/>
    </location>
</feature>
<gene>
    <name evidence="13" type="ORF">GCM10008179_23020</name>
</gene>
<dbReference type="InterPro" id="IPR049278">
    <property type="entry name" value="MS_channel_C"/>
</dbReference>
<dbReference type="InterPro" id="IPR045276">
    <property type="entry name" value="YbiO_bact"/>
</dbReference>
<dbReference type="GO" id="GO:0005886">
    <property type="term" value="C:plasma membrane"/>
    <property type="evidence" value="ECO:0007669"/>
    <property type="project" value="UniProtKB-SubCell"/>
</dbReference>
<feature type="transmembrane region" description="Helical" evidence="8">
    <location>
        <begin position="482"/>
        <end position="507"/>
    </location>
</feature>
<feature type="domain" description="Mechanosensitive ion channel MscS C-terminal" evidence="10">
    <location>
        <begin position="647"/>
        <end position="732"/>
    </location>
</feature>
<sequence length="798" mass="85151">MLFMIIPRRIVFALLFALLALAGAGTGLTQDAPAPVEARQSDVDALIRILQDDRARAALIERLKSPRETPASGPERPNAPSETDKATRDGSVAGPDAAAATGAAKAAEGAAEPTLARRMAEYTRAAAERGAALAASSTSLFGDLASVVSGLGRGEGVDWGQIVALLFTIGVTFGVFFALRALGIPFFSWIGRRAAVAGFFGRSALLLSSVVVDALMIALAWAGGYIFALQFGAFGVMNIHQTLYLNAFFVIELSKVALRAATSPRHASLRALPIEDEAAAYWYFWGSRIVSTLGYAFLFIAPIIAAAISPGAAQAVRVVVAFATLMMAVAIVLQNRERVRERLAGRTQETQSDALSAFYGFLARFWHWAALAWLFALFVVWLANPGEALPFMAQATAETLVAMAVGGLVTAVISRLIAGGMKLPAEMHARLPALEGRLNAFVPAILKVVRFVVLIVVLLAIAQSWAVVDLIGWLSTEAGARFATSTLTAGVIVLVGVGVYLGVASWVEYRLNPEFGHVPTARERTLLALFRNAFTIALLVLVAMLALSEIGVDIAPLLAGAGVLGLAIGFGAQTLVKDIITGAFIQFENAMNTGDNVKVGGVQGTVEHLTIRSVGIRSIDGVYHLIPFSSVDSVSNATKIFSYHMAEIGVAYRENIPEVKQAMQEAFDRLFATELHGPSIIGPFELHGLTKFGDSAITVRARIKTEPGKQWVVGRAYNEIVKEIFDERGIEMPYPHLTLYMGEDKQGKAPPLRVMADVETLVAETRSDPRPRAEALSVESVIEGHDGPDEEGGTAENG</sequence>
<evidence type="ECO:0000259" key="12">
    <source>
        <dbReference type="Pfam" id="PF25392"/>
    </source>
</evidence>
<keyword evidence="6 8" id="KW-0472">Membrane</keyword>
<feature type="compositionally biased region" description="Acidic residues" evidence="7">
    <location>
        <begin position="788"/>
        <end position="798"/>
    </location>
</feature>
<feature type="region of interest" description="Disordered" evidence="7">
    <location>
        <begin position="61"/>
        <end position="97"/>
    </location>
</feature>
<keyword evidence="14" id="KW-1185">Reference proteome</keyword>
<name>A0A9W6MVQ1_9HYPH</name>
<dbReference type="AlphaFoldDB" id="A0A9W6MVQ1"/>
<dbReference type="InterPro" id="IPR011014">
    <property type="entry name" value="MscS_channel_TM-2"/>
</dbReference>
<evidence type="ECO:0008006" key="15">
    <source>
        <dbReference type="Google" id="ProtNLM"/>
    </source>
</evidence>
<feature type="transmembrane region" description="Helical" evidence="8">
    <location>
        <begin position="528"/>
        <end position="548"/>
    </location>
</feature>
<reference evidence="13" key="2">
    <citation type="submission" date="2023-01" db="EMBL/GenBank/DDBJ databases">
        <authorList>
            <person name="Sun Q."/>
            <person name="Evtushenko L."/>
        </authorList>
    </citation>
    <scope>NUCLEOTIDE SEQUENCE</scope>
    <source>
        <strain evidence="13">VKM B-2347</strain>
    </source>
</reference>
<dbReference type="Pfam" id="PF25392">
    <property type="entry name" value="MS_channel_TM1"/>
    <property type="match status" value="1"/>
</dbReference>
<keyword evidence="4 8" id="KW-0812">Transmembrane</keyword>
<keyword evidence="3" id="KW-1003">Cell membrane</keyword>
<evidence type="ECO:0000313" key="13">
    <source>
        <dbReference type="EMBL" id="GLK68664.1"/>
    </source>
</evidence>
<feature type="transmembrane region" description="Helical" evidence="8">
    <location>
        <begin position="159"/>
        <end position="183"/>
    </location>
</feature>
<reference evidence="13" key="1">
    <citation type="journal article" date="2014" name="Int. J. Syst. Evol. Microbiol.">
        <title>Complete genome sequence of Corynebacterium casei LMG S-19264T (=DSM 44701T), isolated from a smear-ripened cheese.</title>
        <authorList>
            <consortium name="US DOE Joint Genome Institute (JGI-PGF)"/>
            <person name="Walter F."/>
            <person name="Albersmeier A."/>
            <person name="Kalinowski J."/>
            <person name="Ruckert C."/>
        </authorList>
    </citation>
    <scope>NUCLEOTIDE SEQUENCE</scope>
    <source>
        <strain evidence="13">VKM B-2347</strain>
    </source>
</reference>
<evidence type="ECO:0000259" key="10">
    <source>
        <dbReference type="Pfam" id="PF21082"/>
    </source>
</evidence>
<dbReference type="Pfam" id="PF21082">
    <property type="entry name" value="MS_channel_3rd"/>
    <property type="match status" value="1"/>
</dbReference>
<dbReference type="InterPro" id="IPR006685">
    <property type="entry name" value="MscS_channel_2nd"/>
</dbReference>
<feature type="transmembrane region" description="Helical" evidence="8">
    <location>
        <begin position="438"/>
        <end position="462"/>
    </location>
</feature>
<evidence type="ECO:0000259" key="9">
    <source>
        <dbReference type="Pfam" id="PF00924"/>
    </source>
</evidence>
<comment type="similarity">
    <text evidence="2">Belongs to the MscS (TC 1.A.23) family.</text>
</comment>
<dbReference type="SUPFAM" id="SSF50182">
    <property type="entry name" value="Sm-like ribonucleoproteins"/>
    <property type="match status" value="1"/>
</dbReference>